<protein>
    <recommendedName>
        <fullName evidence="5">Chlororespiratory reduction 2</fullName>
    </recommendedName>
</protein>
<dbReference type="InterPro" id="IPR011990">
    <property type="entry name" value="TPR-like_helical_dom_sf"/>
</dbReference>
<dbReference type="FunFam" id="1.25.40.10:FF:000511">
    <property type="entry name" value="Pentatricopeptide repeat-containing protein"/>
    <property type="match status" value="1"/>
</dbReference>
<name>A0A843TK32_COLES</name>
<gene>
    <name evidence="3" type="ORF">Taro_001229</name>
</gene>
<dbReference type="Gene3D" id="1.25.40.10">
    <property type="entry name" value="Tetratricopeptide repeat domain"/>
    <property type="match status" value="3"/>
</dbReference>
<feature type="repeat" description="PPR" evidence="2">
    <location>
        <begin position="64"/>
        <end position="98"/>
    </location>
</feature>
<dbReference type="PANTHER" id="PTHR47926">
    <property type="entry name" value="PENTATRICOPEPTIDE REPEAT-CONTAINING PROTEIN"/>
    <property type="match status" value="1"/>
</dbReference>
<dbReference type="AlphaFoldDB" id="A0A843TK32"/>
<evidence type="ECO:0000313" key="3">
    <source>
        <dbReference type="EMBL" id="MQL68959.1"/>
    </source>
</evidence>
<dbReference type="InterPro" id="IPR002885">
    <property type="entry name" value="PPR_rpt"/>
</dbReference>
<evidence type="ECO:0000313" key="4">
    <source>
        <dbReference type="Proteomes" id="UP000652761"/>
    </source>
</evidence>
<dbReference type="Pfam" id="PF13041">
    <property type="entry name" value="PPR_2"/>
    <property type="match status" value="3"/>
</dbReference>
<dbReference type="PANTHER" id="PTHR47926:SF531">
    <property type="entry name" value="TETRATRICOPEPTIDE REPEAT SUPERFAMILY PROTEIN"/>
    <property type="match status" value="1"/>
</dbReference>
<feature type="repeat" description="PPR" evidence="2">
    <location>
        <begin position="427"/>
        <end position="462"/>
    </location>
</feature>
<dbReference type="InterPro" id="IPR046848">
    <property type="entry name" value="E_motif"/>
</dbReference>
<dbReference type="FunFam" id="1.25.40.10:FF:000348">
    <property type="entry name" value="Pentatricopeptide repeat-containing protein chloroplastic"/>
    <property type="match status" value="1"/>
</dbReference>
<sequence length="626" mass="70170">MEQALLRILQQCRNAKELKQTHLQILARGLGQSCPLLPKLVDVSAAVHSLDYAVRVFRATQTHNVVVHNNMVKCFAAHKCPTGAFSTYDRMKALGVSPNNFTFTFLLKACESREFFEGGKEVHAQIIRYGFVSNVFVQNTLLDFYSKCCRELAFARRIFDEMPERDVVSWNAMVSAYAIRGDMELALVLFESMPERNVVSWNSVITGLSKAGDMHLAQLIFNRMAVRNVVSGNAMITGYVACSNMEAARSIFEQMEEKNVVTWSAMVSGYIKFGHKEAARKLFYQMPVKSVVSWNAMIAGYNQNCRYDLALQAFQEMLIDGRCMPDEVTLIIVASACGHLGSLEHGNWVYSYMKKNGFEFSISLGNAIIDMFSKCGDMKSSVAVFHQMTRRCVITWTTMIWGLAINGQCREAFSLFEEMCSLRAEPDDVTFIAVLSACTHGGLVEEGRRTFAQMVEEFGIKPKIEHYGCIVDLLARAGNLEEAIQFIRSMPMEPNAVIWAALLSSCKLYGNEELVDFVSRKMAELEPLDPGHQVLLVNSSAYIGRWEGVSSMREAMRQDGVEKIPGCSSIQVGGEVHEFLAKDLSHKRRGEIYEVLGGLAEIVRHVGRSVHIIDFPNEPTESELCL</sequence>
<reference evidence="3" key="1">
    <citation type="submission" date="2017-07" db="EMBL/GenBank/DDBJ databases">
        <title>Taro Niue Genome Assembly and Annotation.</title>
        <authorList>
            <person name="Atibalentja N."/>
            <person name="Keating K."/>
            <person name="Fields C.J."/>
        </authorList>
    </citation>
    <scope>NUCLEOTIDE SEQUENCE</scope>
    <source>
        <strain evidence="3">Niue_2</strain>
        <tissue evidence="3">Leaf</tissue>
    </source>
</reference>
<proteinExistence type="predicted"/>
<dbReference type="NCBIfam" id="TIGR00756">
    <property type="entry name" value="PPR"/>
    <property type="match status" value="7"/>
</dbReference>
<feature type="repeat" description="PPR" evidence="2">
    <location>
        <begin position="228"/>
        <end position="258"/>
    </location>
</feature>
<dbReference type="Pfam" id="PF20431">
    <property type="entry name" value="E_motif"/>
    <property type="match status" value="1"/>
</dbReference>
<feature type="repeat" description="PPR" evidence="2">
    <location>
        <begin position="166"/>
        <end position="200"/>
    </location>
</feature>
<comment type="caution">
    <text evidence="3">The sequence shown here is derived from an EMBL/GenBank/DDBJ whole genome shotgun (WGS) entry which is preliminary data.</text>
</comment>
<feature type="repeat" description="PPR" evidence="2">
    <location>
        <begin position="392"/>
        <end position="426"/>
    </location>
</feature>
<evidence type="ECO:0000256" key="1">
    <source>
        <dbReference type="ARBA" id="ARBA00022737"/>
    </source>
</evidence>
<dbReference type="GO" id="GO:0003723">
    <property type="term" value="F:RNA binding"/>
    <property type="evidence" value="ECO:0007669"/>
    <property type="project" value="InterPro"/>
</dbReference>
<keyword evidence="1" id="KW-0677">Repeat</keyword>
<evidence type="ECO:0000256" key="2">
    <source>
        <dbReference type="PROSITE-ProRule" id="PRU00708"/>
    </source>
</evidence>
<keyword evidence="4" id="KW-1185">Reference proteome</keyword>
<feature type="repeat" description="PPR" evidence="2">
    <location>
        <begin position="259"/>
        <end position="293"/>
    </location>
</feature>
<dbReference type="FunFam" id="1.25.40.10:FF:000344">
    <property type="entry name" value="Pentatricopeptide repeat-containing protein"/>
    <property type="match status" value="1"/>
</dbReference>
<dbReference type="GO" id="GO:0009451">
    <property type="term" value="P:RNA modification"/>
    <property type="evidence" value="ECO:0007669"/>
    <property type="project" value="InterPro"/>
</dbReference>
<evidence type="ECO:0008006" key="5">
    <source>
        <dbReference type="Google" id="ProtNLM"/>
    </source>
</evidence>
<dbReference type="Proteomes" id="UP000652761">
    <property type="component" value="Unassembled WGS sequence"/>
</dbReference>
<dbReference type="Pfam" id="PF01535">
    <property type="entry name" value="PPR"/>
    <property type="match status" value="6"/>
</dbReference>
<dbReference type="PROSITE" id="PS51375">
    <property type="entry name" value="PPR"/>
    <property type="match status" value="6"/>
</dbReference>
<dbReference type="OrthoDB" id="185373at2759"/>
<dbReference type="EMBL" id="NMUH01000026">
    <property type="protein sequence ID" value="MQL68959.1"/>
    <property type="molecule type" value="Genomic_DNA"/>
</dbReference>
<dbReference type="InterPro" id="IPR046960">
    <property type="entry name" value="PPR_At4g14850-like_plant"/>
</dbReference>
<accession>A0A843TK32</accession>
<organism evidence="3 4">
    <name type="scientific">Colocasia esculenta</name>
    <name type="common">Wild taro</name>
    <name type="synonym">Arum esculentum</name>
    <dbReference type="NCBI Taxonomy" id="4460"/>
    <lineage>
        <taxon>Eukaryota</taxon>
        <taxon>Viridiplantae</taxon>
        <taxon>Streptophyta</taxon>
        <taxon>Embryophyta</taxon>
        <taxon>Tracheophyta</taxon>
        <taxon>Spermatophyta</taxon>
        <taxon>Magnoliopsida</taxon>
        <taxon>Liliopsida</taxon>
        <taxon>Araceae</taxon>
        <taxon>Aroideae</taxon>
        <taxon>Colocasieae</taxon>
        <taxon>Colocasia</taxon>
    </lineage>
</organism>